<evidence type="ECO:0000313" key="3">
    <source>
        <dbReference type="Proteomes" id="UP000507470"/>
    </source>
</evidence>
<name>A0A6J8C1C2_MYTCO</name>
<dbReference type="Proteomes" id="UP000507470">
    <property type="component" value="Unassembled WGS sequence"/>
</dbReference>
<dbReference type="OrthoDB" id="6173989at2759"/>
<proteinExistence type="predicted"/>
<accession>A0A6J8C1C2</accession>
<dbReference type="Pfam" id="PF25273">
    <property type="entry name" value="DUF7869"/>
    <property type="match status" value="1"/>
</dbReference>
<organism evidence="2 3">
    <name type="scientific">Mytilus coruscus</name>
    <name type="common">Sea mussel</name>
    <dbReference type="NCBI Taxonomy" id="42192"/>
    <lineage>
        <taxon>Eukaryota</taxon>
        <taxon>Metazoa</taxon>
        <taxon>Spiralia</taxon>
        <taxon>Lophotrochozoa</taxon>
        <taxon>Mollusca</taxon>
        <taxon>Bivalvia</taxon>
        <taxon>Autobranchia</taxon>
        <taxon>Pteriomorphia</taxon>
        <taxon>Mytilida</taxon>
        <taxon>Mytiloidea</taxon>
        <taxon>Mytilidae</taxon>
        <taxon>Mytilinae</taxon>
        <taxon>Mytilus</taxon>
    </lineage>
</organism>
<evidence type="ECO:0000259" key="1">
    <source>
        <dbReference type="Pfam" id="PF25273"/>
    </source>
</evidence>
<dbReference type="EMBL" id="CACVKT020004293">
    <property type="protein sequence ID" value="CAC5388910.1"/>
    <property type="molecule type" value="Genomic_DNA"/>
</dbReference>
<protein>
    <recommendedName>
        <fullName evidence="1">DUF7869 domain-containing protein</fullName>
    </recommendedName>
</protein>
<dbReference type="InterPro" id="IPR057191">
    <property type="entry name" value="DUF7869"/>
</dbReference>
<feature type="domain" description="DUF7869" evidence="1">
    <location>
        <begin position="1"/>
        <end position="75"/>
    </location>
</feature>
<reference evidence="2 3" key="1">
    <citation type="submission" date="2020-06" db="EMBL/GenBank/DDBJ databases">
        <authorList>
            <person name="Li R."/>
            <person name="Bekaert M."/>
        </authorList>
    </citation>
    <scope>NUCLEOTIDE SEQUENCE [LARGE SCALE GENOMIC DNA]</scope>
    <source>
        <strain evidence="3">wild</strain>
    </source>
</reference>
<keyword evidence="3" id="KW-1185">Reference proteome</keyword>
<sequence>MFSVFSDRLKHTDATTLPELHQNLYNAQELNGCYNMSGWLDPCIAEVKNHSKSNIFRYRYDEENKSVNVYYRKNSEQPWKTLRRGFFKVRPNGLPLLPTSNPPVLMASFHLLDMDVLKKSNSIWSTICRLTNTNLHTKYSRKGCIWRLNSFKSYDRNALEDSVDGTDPVPYDVRKLLVGEQETPEGNVEEHRRSLENAIEILFQHHGGKKHLIYRPLIFVDARNKEDKEISILKKQLVDIALDHPRCGENMPTKFVPLELQLSVKVEAEQKIVAMNELEEMNKQNENMALNDNELRLFLKVNHALGKLIYLDETGLRDPVFLVDVLRSIVTEKQFWPQHLLYIFEALRETGELLKEDLYEMWKQKCFQTISKHKEYMVEMLVHLDILCRQKDTEKGFDFFLVPCMIRAKRKNRLQMQLDKSIHLAYQFREEVIPPAILYRFLATFISMWNLRFTALHPSEKRRLMLFTDSADVIIDKEHDMRFDIQGN</sequence>
<evidence type="ECO:0000313" key="2">
    <source>
        <dbReference type="EMBL" id="CAC5388910.1"/>
    </source>
</evidence>
<gene>
    <name evidence="2" type="ORF">MCOR_24140</name>
</gene>
<dbReference type="AlphaFoldDB" id="A0A6J8C1C2"/>